<dbReference type="PIRSF" id="PIRSF029038">
    <property type="entry name" value="Mtase_YbiN_prd"/>
    <property type="match status" value="1"/>
</dbReference>
<dbReference type="RefSeq" id="WP_245118447.1">
    <property type="nucleotide sequence ID" value="NZ_CP095061.1"/>
</dbReference>
<gene>
    <name evidence="6 7" type="primary">rlmF</name>
    <name evidence="7" type="ORF">MUN86_13405</name>
</gene>
<keyword evidence="4 6" id="KW-0808">Transferase</keyword>
<protein>
    <recommendedName>
        <fullName evidence="6">Ribosomal RNA large subunit methyltransferase F</fullName>
        <ecNumber evidence="6">2.1.1.181</ecNumber>
    </recommendedName>
    <alternativeName>
        <fullName evidence="6">23S rRNA mA1618 methyltransferase</fullName>
    </alternativeName>
    <alternativeName>
        <fullName evidence="6">rRNA adenine N-6-methyltransferase</fullName>
    </alternativeName>
</protein>
<dbReference type="EC" id="2.1.1.181" evidence="6"/>
<dbReference type="PANTHER" id="PTHR13393">
    <property type="entry name" value="SAM-DEPENDENT METHYLTRANSFERASE"/>
    <property type="match status" value="1"/>
</dbReference>
<sequence>MHSRNLLSARYDFPQLLASSPELAPFVTRAAHGDESIDFADPAAVKALNKALLKQFYGVQFWDIPAGYLCPPIPGRADYIHYAADLLAASNGGEVPRGKSVHVLDIGVGANCVYPIVGTREYNWRFVGADIDPVAIRAAKHMVAANPGLAGRIDFRLQNHVEDIFEGIVKPREEFDLTVSNPPFHASAEEAAASNLRKARNLGHAQSMEPSPNFGGKNTELWYEGGEEAFVRRMVEQSVPLATRVLWFTSLISKKETLPSAYHFLKQANAVDVKTINMSQGQKVSRIVAWTFQDEAQQQQWRERRWKK</sequence>
<keyword evidence="1 6" id="KW-0963">Cytoplasm</keyword>
<comment type="similarity">
    <text evidence="6">Belongs to the methyltransferase superfamily. METTL16/RlmF family.</text>
</comment>
<dbReference type="NCBIfam" id="NF008725">
    <property type="entry name" value="PRK11727.1"/>
    <property type="match status" value="1"/>
</dbReference>
<keyword evidence="2 6" id="KW-0698">rRNA processing</keyword>
<dbReference type="PANTHER" id="PTHR13393:SF0">
    <property type="entry name" value="RNA N6-ADENOSINE-METHYLTRANSFERASE METTL16"/>
    <property type="match status" value="1"/>
</dbReference>
<accession>A0ABY4G1N3</accession>
<keyword evidence="3 6" id="KW-0489">Methyltransferase</keyword>
<evidence type="ECO:0000256" key="4">
    <source>
        <dbReference type="ARBA" id="ARBA00022679"/>
    </source>
</evidence>
<evidence type="ECO:0000256" key="2">
    <source>
        <dbReference type="ARBA" id="ARBA00022552"/>
    </source>
</evidence>
<evidence type="ECO:0000256" key="1">
    <source>
        <dbReference type="ARBA" id="ARBA00022490"/>
    </source>
</evidence>
<evidence type="ECO:0000256" key="3">
    <source>
        <dbReference type="ARBA" id="ARBA00022603"/>
    </source>
</evidence>
<dbReference type="HAMAP" id="MF_01848">
    <property type="entry name" value="23SrRNA_methyltr_F"/>
    <property type="match status" value="1"/>
</dbReference>
<keyword evidence="8" id="KW-1185">Reference proteome</keyword>
<dbReference type="GO" id="GO:0052907">
    <property type="term" value="F:23S rRNA (adenine(1618)-N(6))-methyltransferase activity"/>
    <property type="evidence" value="ECO:0007669"/>
    <property type="project" value="UniProtKB-EC"/>
</dbReference>
<dbReference type="Gene3D" id="3.40.50.150">
    <property type="entry name" value="Vaccinia Virus protein VP39"/>
    <property type="match status" value="1"/>
</dbReference>
<comment type="subcellular location">
    <subcellularLocation>
        <location evidence="6">Cytoplasm</location>
    </subcellularLocation>
</comment>
<comment type="function">
    <text evidence="6">Specifically methylates the adenine in position 1618 of 23S rRNA.</text>
</comment>
<dbReference type="EMBL" id="CP095061">
    <property type="protein sequence ID" value="UOQ64579.1"/>
    <property type="molecule type" value="Genomic_DNA"/>
</dbReference>
<proteinExistence type="inferred from homology"/>
<reference evidence="7" key="1">
    <citation type="submission" date="2022-04" db="EMBL/GenBank/DDBJ databases">
        <title>Hymenobacter sp. isolated from the air.</title>
        <authorList>
            <person name="Won M."/>
            <person name="Lee C.-M."/>
            <person name="Woen H.-Y."/>
            <person name="Kwon S.-W."/>
        </authorList>
    </citation>
    <scope>NUCLEOTIDE SEQUENCE</scope>
    <source>
        <strain evidence="7">5420S-77</strain>
    </source>
</reference>
<dbReference type="InterPro" id="IPR016909">
    <property type="entry name" value="rRNA_lsu_MeTfrase_F"/>
</dbReference>
<dbReference type="CDD" id="cd02440">
    <property type="entry name" value="AdoMet_MTases"/>
    <property type="match status" value="1"/>
</dbReference>
<name>A0ABY4G1N3_9BACT</name>
<dbReference type="Proteomes" id="UP000830401">
    <property type="component" value="Chromosome"/>
</dbReference>
<evidence type="ECO:0000313" key="7">
    <source>
        <dbReference type="EMBL" id="UOQ64579.1"/>
    </source>
</evidence>
<keyword evidence="5 6" id="KW-0949">S-adenosyl-L-methionine</keyword>
<dbReference type="InterPro" id="IPR029063">
    <property type="entry name" value="SAM-dependent_MTases_sf"/>
</dbReference>
<evidence type="ECO:0000256" key="6">
    <source>
        <dbReference type="HAMAP-Rule" id="MF_01848"/>
    </source>
</evidence>
<evidence type="ECO:0000313" key="8">
    <source>
        <dbReference type="Proteomes" id="UP000830401"/>
    </source>
</evidence>
<evidence type="ECO:0000256" key="5">
    <source>
        <dbReference type="ARBA" id="ARBA00022691"/>
    </source>
</evidence>
<dbReference type="Pfam" id="PF05971">
    <property type="entry name" value="Methyltransf_10"/>
    <property type="match status" value="1"/>
</dbReference>
<dbReference type="SUPFAM" id="SSF53335">
    <property type="entry name" value="S-adenosyl-L-methionine-dependent methyltransferases"/>
    <property type="match status" value="1"/>
</dbReference>
<comment type="catalytic activity">
    <reaction evidence="6">
        <text>adenosine(1618) in 23S rRNA + S-adenosyl-L-methionine = N(6)-methyladenosine(1618) in 23S rRNA + S-adenosyl-L-homocysteine + H(+)</text>
        <dbReference type="Rhea" id="RHEA:16497"/>
        <dbReference type="Rhea" id="RHEA-COMP:10229"/>
        <dbReference type="Rhea" id="RHEA-COMP:10231"/>
        <dbReference type="ChEBI" id="CHEBI:15378"/>
        <dbReference type="ChEBI" id="CHEBI:57856"/>
        <dbReference type="ChEBI" id="CHEBI:59789"/>
        <dbReference type="ChEBI" id="CHEBI:74411"/>
        <dbReference type="ChEBI" id="CHEBI:74449"/>
        <dbReference type="EC" id="2.1.1.181"/>
    </reaction>
</comment>
<organism evidence="7 8">
    <name type="scientific">Hymenobacter volaticus</name>
    <dbReference type="NCBI Taxonomy" id="2932254"/>
    <lineage>
        <taxon>Bacteria</taxon>
        <taxon>Pseudomonadati</taxon>
        <taxon>Bacteroidota</taxon>
        <taxon>Cytophagia</taxon>
        <taxon>Cytophagales</taxon>
        <taxon>Hymenobacteraceae</taxon>
        <taxon>Hymenobacter</taxon>
    </lineage>
</organism>
<dbReference type="InterPro" id="IPR010286">
    <property type="entry name" value="METTL16/RlmF"/>
</dbReference>